<dbReference type="SUPFAM" id="SSF47384">
    <property type="entry name" value="Homodimeric domain of signal transducing histidine kinase"/>
    <property type="match status" value="1"/>
</dbReference>
<comment type="subcellular location">
    <subcellularLocation>
        <location evidence="2">Membrane</location>
    </subcellularLocation>
</comment>
<dbReference type="CDD" id="cd16922">
    <property type="entry name" value="HATPase_EvgS-ArcB-TorS-like"/>
    <property type="match status" value="1"/>
</dbReference>
<dbReference type="InterPro" id="IPR001789">
    <property type="entry name" value="Sig_transdc_resp-reg_receiver"/>
</dbReference>
<evidence type="ECO:0000313" key="14">
    <source>
        <dbReference type="EMBL" id="GLR26989.1"/>
    </source>
</evidence>
<dbReference type="Gene3D" id="3.40.50.2300">
    <property type="match status" value="1"/>
</dbReference>
<keyword evidence="9" id="KW-0472">Membrane</keyword>
<dbReference type="Pfam" id="PF00512">
    <property type="entry name" value="HisKA"/>
    <property type="match status" value="1"/>
</dbReference>
<feature type="modified residue" description="4-aspartylphosphate" evidence="8">
    <location>
        <position position="858"/>
    </location>
</feature>
<dbReference type="PANTHER" id="PTHR45339">
    <property type="entry name" value="HYBRID SIGNAL TRANSDUCTION HISTIDINE KINASE J"/>
    <property type="match status" value="1"/>
</dbReference>
<dbReference type="InterPro" id="IPR000700">
    <property type="entry name" value="PAS-assoc_C"/>
</dbReference>
<dbReference type="SUPFAM" id="SSF158472">
    <property type="entry name" value="HAMP domain-like"/>
    <property type="match status" value="1"/>
</dbReference>
<evidence type="ECO:0000256" key="4">
    <source>
        <dbReference type="ARBA" id="ARBA00022553"/>
    </source>
</evidence>
<feature type="domain" description="Response regulatory" evidence="11">
    <location>
        <begin position="807"/>
        <end position="925"/>
    </location>
</feature>
<dbReference type="InterPro" id="IPR003661">
    <property type="entry name" value="HisK_dim/P_dom"/>
</dbReference>
<feature type="domain" description="Histidine kinase" evidence="10">
    <location>
        <begin position="423"/>
        <end position="644"/>
    </location>
</feature>
<dbReference type="RefSeq" id="WP_284281692.1">
    <property type="nucleotide sequence ID" value="NZ_BSOJ01000021.1"/>
</dbReference>
<keyword evidence="5" id="KW-0808">Transferase</keyword>
<reference evidence="15" key="1">
    <citation type="journal article" date="2019" name="Int. J. Syst. Evol. Microbiol.">
        <title>The Global Catalogue of Microorganisms (GCM) 10K type strain sequencing project: providing services to taxonomists for standard genome sequencing and annotation.</title>
        <authorList>
            <consortium name="The Broad Institute Genomics Platform"/>
            <consortium name="The Broad Institute Genome Sequencing Center for Infectious Disease"/>
            <person name="Wu L."/>
            <person name="Ma J."/>
        </authorList>
    </citation>
    <scope>NUCLEOTIDE SEQUENCE [LARGE SCALE GENOMIC DNA]</scope>
    <source>
        <strain evidence="15">NBRC 105857</strain>
    </source>
</reference>
<feature type="domain" description="HAMP" evidence="13">
    <location>
        <begin position="190"/>
        <end position="243"/>
    </location>
</feature>
<comment type="caution">
    <text evidence="14">The sequence shown here is derived from an EMBL/GenBank/DDBJ whole genome shotgun (WGS) entry which is preliminary data.</text>
</comment>
<feature type="transmembrane region" description="Helical" evidence="9">
    <location>
        <begin position="12"/>
        <end position="30"/>
    </location>
</feature>
<dbReference type="CDD" id="cd17546">
    <property type="entry name" value="REC_hyHK_CKI1_RcsC-like"/>
    <property type="match status" value="1"/>
</dbReference>
<dbReference type="CDD" id="cd06225">
    <property type="entry name" value="HAMP"/>
    <property type="match status" value="1"/>
</dbReference>
<feature type="domain" description="PAC" evidence="12">
    <location>
        <begin position="350"/>
        <end position="405"/>
    </location>
</feature>
<evidence type="ECO:0000259" key="11">
    <source>
        <dbReference type="PROSITE" id="PS50110"/>
    </source>
</evidence>
<keyword evidence="9" id="KW-1133">Transmembrane helix</keyword>
<evidence type="ECO:0000259" key="13">
    <source>
        <dbReference type="PROSITE" id="PS50885"/>
    </source>
</evidence>
<dbReference type="InterPro" id="IPR005467">
    <property type="entry name" value="His_kinase_dom"/>
</dbReference>
<dbReference type="InterPro" id="IPR011006">
    <property type="entry name" value="CheY-like_superfamily"/>
</dbReference>
<organism evidence="14 15">
    <name type="scientific">Limnobacter litoralis</name>
    <dbReference type="NCBI Taxonomy" id="481366"/>
    <lineage>
        <taxon>Bacteria</taxon>
        <taxon>Pseudomonadati</taxon>
        <taxon>Pseudomonadota</taxon>
        <taxon>Betaproteobacteria</taxon>
        <taxon>Burkholderiales</taxon>
        <taxon>Burkholderiaceae</taxon>
        <taxon>Limnobacter</taxon>
    </lineage>
</organism>
<dbReference type="InterPro" id="IPR004358">
    <property type="entry name" value="Sig_transdc_His_kin-like_C"/>
</dbReference>
<dbReference type="PANTHER" id="PTHR45339:SF1">
    <property type="entry name" value="HYBRID SIGNAL TRANSDUCTION HISTIDINE KINASE J"/>
    <property type="match status" value="1"/>
</dbReference>
<dbReference type="EMBL" id="BSOJ01000021">
    <property type="protein sequence ID" value="GLR26989.1"/>
    <property type="molecule type" value="Genomic_DNA"/>
</dbReference>
<dbReference type="Gene3D" id="3.30.565.10">
    <property type="entry name" value="Histidine kinase-like ATPase, C-terminal domain"/>
    <property type="match status" value="1"/>
</dbReference>
<comment type="catalytic activity">
    <reaction evidence="1">
        <text>ATP + protein L-histidine = ADP + protein N-phospho-L-histidine.</text>
        <dbReference type="EC" id="2.7.13.3"/>
    </reaction>
</comment>
<evidence type="ECO:0000256" key="1">
    <source>
        <dbReference type="ARBA" id="ARBA00000085"/>
    </source>
</evidence>
<evidence type="ECO:0000256" key="9">
    <source>
        <dbReference type="SAM" id="Phobius"/>
    </source>
</evidence>
<dbReference type="SUPFAM" id="SSF52172">
    <property type="entry name" value="CheY-like"/>
    <property type="match status" value="1"/>
</dbReference>
<dbReference type="SUPFAM" id="SSF55785">
    <property type="entry name" value="PYP-like sensor domain (PAS domain)"/>
    <property type="match status" value="1"/>
</dbReference>
<evidence type="ECO:0000256" key="2">
    <source>
        <dbReference type="ARBA" id="ARBA00004370"/>
    </source>
</evidence>
<sequence length="932" mass="103888">MQKRLETQVNAAFFVCLFIFLPSVVWLLNLNEERQHVNVNYLLAESASQAGSRLLQLTYSISMDKSPTSMQQWKGVQLQLADDVAQLGRALPGDADLALVHEKLAILDELYSALGERDQILSLNLRDQRISLLVERMLSEAHEITELGHHISSRLRMAQAQQTDRLVYAFGLALGGLMLAMVLVQYFVQKRIIKPLQQIENTARKFRAGDLSARVALPDRGDEMGSLSLLLDDLATRLEHRIQSLSTLNEQFAREVQHRQASEERLAKALEASQLNFNLLESAGRVSGVGAWFLDLRTNELNWSRQTYRIAEAPESHTPTVEHTLTLYPGEASAQLAAALQEAQTSGEAIDLELPFITFKGRPLWVHVFGEAEFEVTNGERKVIKLFGAFQDISERKRQEFSYRQARESAEAANRTKGEFLANMSHEIRTPLNAIVGIAYILRQSKLDADQLDLLQKLEMSGRNLIELIGDILDLSKIEAGKIELEEHEFTVHEVFDSLAGIATGYLLKPGVDVIFAPECTLPATLMGDGTKLKQVLVNLLGNSLKFTSSGYVKVRAHLLEMTDHECQVQFRVEDSGIGMNEATKAKLFGNFMQGDSSISRRFGGSGIGLALSGRLVERMGGKIEVESTPGVGSRFTFSLRFKTLNQALIPVPDLEPVNLVLVDSQPKLYDPFRHLASRFKMHDVLCAPNPDALFELLPNALDTLRQRSVVVVVDPRRIKRAKRQEIEARLLNAGAANCQFIGLERLAMPNDEACKAEHVLMVNMKLPVTPGVFCSSLLKVLHIERLARPEFETVTMMSADTLAGLTVLAVDDNQLNLKILRKILVNHGASVIQAGNGEEALREIENHRAEIDVCLMDVQMPVMDGLEACRQIRLRTDMADLPVLALTAGAMLAEHQDAWAAGMNAVLTKPLDVHKVLYEIRHWVTQRAIKH</sequence>
<evidence type="ECO:0000256" key="5">
    <source>
        <dbReference type="ARBA" id="ARBA00022679"/>
    </source>
</evidence>
<dbReference type="PROSITE" id="PS50885">
    <property type="entry name" value="HAMP"/>
    <property type="match status" value="1"/>
</dbReference>
<dbReference type="SMART" id="SM00448">
    <property type="entry name" value="REC"/>
    <property type="match status" value="1"/>
</dbReference>
<accession>A0ABQ5YW29</accession>
<dbReference type="Pfam" id="PF00672">
    <property type="entry name" value="HAMP"/>
    <property type="match status" value="1"/>
</dbReference>
<evidence type="ECO:0000256" key="8">
    <source>
        <dbReference type="PROSITE-ProRule" id="PRU00169"/>
    </source>
</evidence>
<dbReference type="PROSITE" id="PS50113">
    <property type="entry name" value="PAC"/>
    <property type="match status" value="1"/>
</dbReference>
<dbReference type="Proteomes" id="UP001156664">
    <property type="component" value="Unassembled WGS sequence"/>
</dbReference>
<dbReference type="EC" id="2.7.13.3" evidence="3"/>
<keyword evidence="15" id="KW-1185">Reference proteome</keyword>
<proteinExistence type="predicted"/>
<keyword evidence="4 8" id="KW-0597">Phosphoprotein</keyword>
<dbReference type="PRINTS" id="PR00344">
    <property type="entry name" value="BCTRLSENSOR"/>
</dbReference>
<keyword evidence="6" id="KW-0418">Kinase</keyword>
<evidence type="ECO:0000256" key="6">
    <source>
        <dbReference type="ARBA" id="ARBA00022777"/>
    </source>
</evidence>
<dbReference type="SMART" id="SM00387">
    <property type="entry name" value="HATPase_c"/>
    <property type="match status" value="1"/>
</dbReference>
<evidence type="ECO:0000259" key="10">
    <source>
        <dbReference type="PROSITE" id="PS50109"/>
    </source>
</evidence>
<dbReference type="InterPro" id="IPR035965">
    <property type="entry name" value="PAS-like_dom_sf"/>
</dbReference>
<protein>
    <recommendedName>
        <fullName evidence="3">histidine kinase</fullName>
        <ecNumber evidence="3">2.7.13.3</ecNumber>
    </recommendedName>
</protein>
<dbReference type="SMART" id="SM00388">
    <property type="entry name" value="HisKA"/>
    <property type="match status" value="1"/>
</dbReference>
<feature type="transmembrane region" description="Helical" evidence="9">
    <location>
        <begin position="166"/>
        <end position="188"/>
    </location>
</feature>
<name>A0ABQ5YW29_9BURK</name>
<dbReference type="SUPFAM" id="SSF55874">
    <property type="entry name" value="ATPase domain of HSP90 chaperone/DNA topoisomerase II/histidine kinase"/>
    <property type="match status" value="1"/>
</dbReference>
<dbReference type="InterPro" id="IPR003594">
    <property type="entry name" value="HATPase_dom"/>
</dbReference>
<dbReference type="PROSITE" id="PS50110">
    <property type="entry name" value="RESPONSE_REGULATORY"/>
    <property type="match status" value="1"/>
</dbReference>
<dbReference type="Gene3D" id="3.30.450.20">
    <property type="entry name" value="PAS domain"/>
    <property type="match status" value="1"/>
</dbReference>
<dbReference type="PROSITE" id="PS50109">
    <property type="entry name" value="HIS_KIN"/>
    <property type="match status" value="1"/>
</dbReference>
<keyword evidence="7" id="KW-0902">Two-component regulatory system</keyword>
<dbReference type="Pfam" id="PF02518">
    <property type="entry name" value="HATPase_c"/>
    <property type="match status" value="1"/>
</dbReference>
<dbReference type="SMART" id="SM00304">
    <property type="entry name" value="HAMP"/>
    <property type="match status" value="1"/>
</dbReference>
<keyword evidence="9" id="KW-0812">Transmembrane</keyword>
<dbReference type="Gene3D" id="6.10.340.10">
    <property type="match status" value="1"/>
</dbReference>
<evidence type="ECO:0000256" key="7">
    <source>
        <dbReference type="ARBA" id="ARBA00023012"/>
    </source>
</evidence>
<dbReference type="Pfam" id="PF00072">
    <property type="entry name" value="Response_reg"/>
    <property type="match status" value="1"/>
</dbReference>
<dbReference type="InterPro" id="IPR003660">
    <property type="entry name" value="HAMP_dom"/>
</dbReference>
<dbReference type="InterPro" id="IPR036097">
    <property type="entry name" value="HisK_dim/P_sf"/>
</dbReference>
<evidence type="ECO:0000313" key="15">
    <source>
        <dbReference type="Proteomes" id="UP001156664"/>
    </source>
</evidence>
<dbReference type="Gene3D" id="1.10.287.130">
    <property type="match status" value="1"/>
</dbReference>
<evidence type="ECO:0000256" key="3">
    <source>
        <dbReference type="ARBA" id="ARBA00012438"/>
    </source>
</evidence>
<evidence type="ECO:0000259" key="12">
    <source>
        <dbReference type="PROSITE" id="PS50113"/>
    </source>
</evidence>
<gene>
    <name evidence="14" type="ORF">GCM10007875_20790</name>
</gene>
<dbReference type="CDD" id="cd00082">
    <property type="entry name" value="HisKA"/>
    <property type="match status" value="1"/>
</dbReference>
<dbReference type="InterPro" id="IPR036890">
    <property type="entry name" value="HATPase_C_sf"/>
</dbReference>